<name>A0A381XYM5_9ZZZZ</name>
<accession>A0A381XYM5</accession>
<feature type="transmembrane region" description="Helical" evidence="1">
    <location>
        <begin position="223"/>
        <end position="244"/>
    </location>
</feature>
<keyword evidence="1" id="KW-0812">Transmembrane</keyword>
<reference evidence="2" key="1">
    <citation type="submission" date="2018-05" db="EMBL/GenBank/DDBJ databases">
        <authorList>
            <person name="Lanie J.A."/>
            <person name="Ng W.-L."/>
            <person name="Kazmierczak K.M."/>
            <person name="Andrzejewski T.M."/>
            <person name="Davidsen T.M."/>
            <person name="Wayne K.J."/>
            <person name="Tettelin H."/>
            <person name="Glass J.I."/>
            <person name="Rusch D."/>
            <person name="Podicherti R."/>
            <person name="Tsui H.-C.T."/>
            <person name="Winkler M.E."/>
        </authorList>
    </citation>
    <scope>NUCLEOTIDE SEQUENCE</scope>
</reference>
<keyword evidence="1" id="KW-1133">Transmembrane helix</keyword>
<dbReference type="PANTHER" id="PTHR38815">
    <property type="entry name" value="HYPOTHETICAL MEMBRANE PROTEIN, CONSERVED, DUF373 FAMILY"/>
    <property type="match status" value="1"/>
</dbReference>
<dbReference type="Pfam" id="PF04123">
    <property type="entry name" value="DUF373"/>
    <property type="match status" value="1"/>
</dbReference>
<feature type="transmembrane region" description="Helical" evidence="1">
    <location>
        <begin position="160"/>
        <end position="178"/>
    </location>
</feature>
<feature type="transmembrane region" description="Helical" evidence="1">
    <location>
        <begin position="338"/>
        <end position="355"/>
    </location>
</feature>
<evidence type="ECO:0008006" key="3">
    <source>
        <dbReference type="Google" id="ProtNLM"/>
    </source>
</evidence>
<sequence>MVRTLVITVDRDNDLGVKAGIRGSVVGRRQVLTAALRLGIADPEESDTNAILGALHQHDLLAESAEPNDAVEIVILTGDERVGIKSDRNIAQQFEDVIAEFQPDRGVLVTDGMEDESVLPILSSRLSIDHVEKIIVRQSKGIEGTYYYIAKAIEDPRWRARLLVPIAVFMMILGLGMILPNGIVILGAMPLLVGVYLLFKGLGAEDRLERLMRDMRESADAAILSSLLWAVTGVAILLAVVEGYDTFGEFELGEESNILMGLTVLQSSLTWIVLGALAFALSMMVLRWKKGNFSGRSILIIAFGVVLWTMATAALEVAIRIAGGGGYEYDVTTIMDDWGQTLLALFVFWTVRTAVRSWESKQDTGRYWGV</sequence>
<proteinExistence type="predicted"/>
<gene>
    <name evidence="2" type="ORF">METZ01_LOCUS122790</name>
</gene>
<feature type="transmembrane region" description="Helical" evidence="1">
    <location>
        <begin position="298"/>
        <end position="318"/>
    </location>
</feature>
<dbReference type="AlphaFoldDB" id="A0A381XYM5"/>
<dbReference type="PANTHER" id="PTHR38815:SF1">
    <property type="entry name" value="DUF373 FAMILY PROTEIN"/>
    <property type="match status" value="1"/>
</dbReference>
<organism evidence="2">
    <name type="scientific">marine metagenome</name>
    <dbReference type="NCBI Taxonomy" id="408172"/>
    <lineage>
        <taxon>unclassified sequences</taxon>
        <taxon>metagenomes</taxon>
        <taxon>ecological metagenomes</taxon>
    </lineage>
</organism>
<feature type="transmembrane region" description="Helical" evidence="1">
    <location>
        <begin position="184"/>
        <end position="202"/>
    </location>
</feature>
<keyword evidence="1" id="KW-0472">Membrane</keyword>
<feature type="transmembrane region" description="Helical" evidence="1">
    <location>
        <begin position="264"/>
        <end position="286"/>
    </location>
</feature>
<protein>
    <recommendedName>
        <fullName evidence="3">DUF373 family protein</fullName>
    </recommendedName>
</protein>
<dbReference type="InterPro" id="IPR007254">
    <property type="entry name" value="DUF373"/>
</dbReference>
<dbReference type="EMBL" id="UINC01016877">
    <property type="protein sequence ID" value="SVA69936.1"/>
    <property type="molecule type" value="Genomic_DNA"/>
</dbReference>
<evidence type="ECO:0000256" key="1">
    <source>
        <dbReference type="SAM" id="Phobius"/>
    </source>
</evidence>
<evidence type="ECO:0000313" key="2">
    <source>
        <dbReference type="EMBL" id="SVA69936.1"/>
    </source>
</evidence>